<keyword evidence="3" id="KW-1185">Reference proteome</keyword>
<dbReference type="EMBL" id="BMAV01023063">
    <property type="protein sequence ID" value="GFY78541.1"/>
    <property type="molecule type" value="Genomic_DNA"/>
</dbReference>
<dbReference type="AlphaFoldDB" id="A0A8X6YWQ9"/>
<evidence type="ECO:0000256" key="1">
    <source>
        <dbReference type="SAM" id="MobiDB-lite"/>
    </source>
</evidence>
<organism evidence="2 3">
    <name type="scientific">Trichonephila inaurata madagascariensis</name>
    <dbReference type="NCBI Taxonomy" id="2747483"/>
    <lineage>
        <taxon>Eukaryota</taxon>
        <taxon>Metazoa</taxon>
        <taxon>Ecdysozoa</taxon>
        <taxon>Arthropoda</taxon>
        <taxon>Chelicerata</taxon>
        <taxon>Arachnida</taxon>
        <taxon>Araneae</taxon>
        <taxon>Araneomorphae</taxon>
        <taxon>Entelegynae</taxon>
        <taxon>Araneoidea</taxon>
        <taxon>Nephilidae</taxon>
        <taxon>Trichonephila</taxon>
        <taxon>Trichonephila inaurata</taxon>
    </lineage>
</organism>
<comment type="caution">
    <text evidence="2">The sequence shown here is derived from an EMBL/GenBank/DDBJ whole genome shotgun (WGS) entry which is preliminary data.</text>
</comment>
<dbReference type="OrthoDB" id="6433629at2759"/>
<dbReference type="Proteomes" id="UP000886998">
    <property type="component" value="Unassembled WGS sequence"/>
</dbReference>
<accession>A0A8X6YWQ9</accession>
<sequence length="168" mass="19814">MLHFNKERQADDSDQSDSNENKRRGIESENQGVHIPDLQSSMDSLERKGFWTLKCSDQDVDSSGLTEKDNVWKVLNDLYEETPEMFQFPPSQWNPSKNGYAMIQCHTPIDSDENFILKIANIIREKIDFPYPLYYFSNDNMEEYVTTYLHTPNGEFYKKEDKAWIYVC</sequence>
<name>A0A8X6YWQ9_9ARAC</name>
<feature type="compositionally biased region" description="Basic and acidic residues" evidence="1">
    <location>
        <begin position="1"/>
        <end position="11"/>
    </location>
</feature>
<feature type="region of interest" description="Disordered" evidence="1">
    <location>
        <begin position="1"/>
        <end position="39"/>
    </location>
</feature>
<evidence type="ECO:0000313" key="2">
    <source>
        <dbReference type="EMBL" id="GFY78541.1"/>
    </source>
</evidence>
<gene>
    <name evidence="2" type="primary">AVEN_183047_1</name>
    <name evidence="2" type="ORF">TNIN_46481</name>
</gene>
<proteinExistence type="predicted"/>
<evidence type="ECO:0000313" key="3">
    <source>
        <dbReference type="Proteomes" id="UP000886998"/>
    </source>
</evidence>
<protein>
    <submittedName>
        <fullName evidence="2">Uncharacterized protein</fullName>
    </submittedName>
</protein>
<reference evidence="2" key="1">
    <citation type="submission" date="2020-08" db="EMBL/GenBank/DDBJ databases">
        <title>Multicomponent nature underlies the extraordinary mechanical properties of spider dragline silk.</title>
        <authorList>
            <person name="Kono N."/>
            <person name="Nakamura H."/>
            <person name="Mori M."/>
            <person name="Yoshida Y."/>
            <person name="Ohtoshi R."/>
            <person name="Malay A.D."/>
            <person name="Moran D.A.P."/>
            <person name="Tomita M."/>
            <person name="Numata K."/>
            <person name="Arakawa K."/>
        </authorList>
    </citation>
    <scope>NUCLEOTIDE SEQUENCE</scope>
</reference>